<evidence type="ECO:0000313" key="3">
    <source>
        <dbReference type="EMBL" id="MFD0927285.1"/>
    </source>
</evidence>
<dbReference type="Proteomes" id="UP001597068">
    <property type="component" value="Unassembled WGS sequence"/>
</dbReference>
<feature type="domain" description="Erythromycin biosynthesis protein CIII-like C-terminal" evidence="2">
    <location>
        <begin position="298"/>
        <end position="399"/>
    </location>
</feature>
<dbReference type="PANTHER" id="PTHR48050:SF13">
    <property type="entry name" value="STEROL 3-BETA-GLUCOSYLTRANSFERASE UGT80A2"/>
    <property type="match status" value="1"/>
</dbReference>
<sequence length="424" mass="44855">MRITIAANGSRGDIQPQIALTRALVDRGHDVVLGVPVNLLGLVRSFGIEAHEFAPDTAELLASPLIARDLKSRNPRTRAAAIRQVTEFGATAMDDALLTLADGADLVVTGLLGQERGATVAEHHGARFVPVHYCPIRPNRSVRVPLGPVQAIPAGRLTGALWTAVDLFFWYSSARGADDALRRRLGMSPAGGPLGGRLARDGTPEIQAYEPALFPELAQEWGPRRPLTGFLGVDPPAATTTDVETSTWIDDGDPPVLVGFGSMPLPDPEDSYRRLVAGITGRRARVLITAGPNLDAARAATADSGSGVRVVETVDHSTVLPRCRAAVHHGGAGTTAACLRAGTPMVIAAFSADQPMWGRVVTDRRLGATLPVRSIRDRGRLDAAVTRALSDECTMTAASFARQIVSDVDAAHNAASILVDFPNR</sequence>
<dbReference type="InterPro" id="IPR004276">
    <property type="entry name" value="GlycoTrans_28_N"/>
</dbReference>
<dbReference type="Pfam" id="PF06722">
    <property type="entry name" value="EryCIII-like_C"/>
    <property type="match status" value="1"/>
</dbReference>
<accession>A0ABW3GCB4</accession>
<name>A0ABW3GCB4_9NOCA</name>
<dbReference type="InterPro" id="IPR002213">
    <property type="entry name" value="UDP_glucos_trans"/>
</dbReference>
<reference evidence="4" key="1">
    <citation type="journal article" date="2019" name="Int. J. Syst. Evol. Microbiol.">
        <title>The Global Catalogue of Microorganisms (GCM) 10K type strain sequencing project: providing services to taxonomists for standard genome sequencing and annotation.</title>
        <authorList>
            <consortium name="The Broad Institute Genomics Platform"/>
            <consortium name="The Broad Institute Genome Sequencing Center for Infectious Disease"/>
            <person name="Wu L."/>
            <person name="Ma J."/>
        </authorList>
    </citation>
    <scope>NUCLEOTIDE SEQUENCE [LARGE SCALE GENOMIC DNA]</scope>
    <source>
        <strain evidence="4">CCUG 50873</strain>
    </source>
</reference>
<dbReference type="PANTHER" id="PTHR48050">
    <property type="entry name" value="STEROL 3-BETA-GLUCOSYLTRANSFERASE"/>
    <property type="match status" value="1"/>
</dbReference>
<dbReference type="SUPFAM" id="SSF53756">
    <property type="entry name" value="UDP-Glycosyltransferase/glycogen phosphorylase"/>
    <property type="match status" value="1"/>
</dbReference>
<dbReference type="Pfam" id="PF03033">
    <property type="entry name" value="Glyco_transf_28"/>
    <property type="match status" value="1"/>
</dbReference>
<evidence type="ECO:0000259" key="1">
    <source>
        <dbReference type="Pfam" id="PF03033"/>
    </source>
</evidence>
<comment type="caution">
    <text evidence="3">The sequence shown here is derived from an EMBL/GenBank/DDBJ whole genome shotgun (WGS) entry which is preliminary data.</text>
</comment>
<dbReference type="RefSeq" id="WP_253649103.1">
    <property type="nucleotide sequence ID" value="NZ_BAAAMO010000005.1"/>
</dbReference>
<dbReference type="InterPro" id="IPR050426">
    <property type="entry name" value="Glycosyltransferase_28"/>
</dbReference>
<dbReference type="CDD" id="cd03784">
    <property type="entry name" value="GT1_Gtf-like"/>
    <property type="match status" value="1"/>
</dbReference>
<evidence type="ECO:0000313" key="4">
    <source>
        <dbReference type="Proteomes" id="UP001597068"/>
    </source>
</evidence>
<proteinExistence type="predicted"/>
<dbReference type="EMBL" id="JBHTIL010000004">
    <property type="protein sequence ID" value="MFD0927285.1"/>
    <property type="molecule type" value="Genomic_DNA"/>
</dbReference>
<dbReference type="InterPro" id="IPR010610">
    <property type="entry name" value="EryCIII-like_C"/>
</dbReference>
<gene>
    <name evidence="3" type="ORF">ACFQ04_16215</name>
</gene>
<organism evidence="3 4">
    <name type="scientific">Williamsia deligens</name>
    <dbReference type="NCBI Taxonomy" id="321325"/>
    <lineage>
        <taxon>Bacteria</taxon>
        <taxon>Bacillati</taxon>
        <taxon>Actinomycetota</taxon>
        <taxon>Actinomycetes</taxon>
        <taxon>Mycobacteriales</taxon>
        <taxon>Nocardiaceae</taxon>
        <taxon>Williamsia</taxon>
    </lineage>
</organism>
<keyword evidence="4" id="KW-1185">Reference proteome</keyword>
<protein>
    <submittedName>
        <fullName evidence="3">Glycosyltransferase</fullName>
    </submittedName>
</protein>
<evidence type="ECO:0000259" key="2">
    <source>
        <dbReference type="Pfam" id="PF06722"/>
    </source>
</evidence>
<feature type="domain" description="Glycosyltransferase family 28 N-terminal" evidence="1">
    <location>
        <begin position="3"/>
        <end position="60"/>
    </location>
</feature>
<dbReference type="Gene3D" id="3.40.50.2000">
    <property type="entry name" value="Glycogen Phosphorylase B"/>
    <property type="match status" value="2"/>
</dbReference>